<dbReference type="Pfam" id="PF12172">
    <property type="entry name" value="zf-ChsH2"/>
    <property type="match status" value="1"/>
</dbReference>
<dbReference type="RefSeq" id="WP_209906140.1">
    <property type="nucleotide sequence ID" value="NZ_BAAAMI010000019.1"/>
</dbReference>
<feature type="domain" description="ChsH2 rubredoxin-like zinc ribbon" evidence="2">
    <location>
        <begin position="25"/>
        <end position="60"/>
    </location>
</feature>
<dbReference type="InterPro" id="IPR052513">
    <property type="entry name" value="Thioester_dehydratase-like"/>
</dbReference>
<dbReference type="PANTHER" id="PTHR34075:SF5">
    <property type="entry name" value="BLR3430 PROTEIN"/>
    <property type="match status" value="1"/>
</dbReference>
<comment type="caution">
    <text evidence="3">The sequence shown here is derived from an EMBL/GenBank/DDBJ whole genome shotgun (WGS) entry which is preliminary data.</text>
</comment>
<evidence type="ECO:0000259" key="2">
    <source>
        <dbReference type="Pfam" id="PF12172"/>
    </source>
</evidence>
<dbReference type="InterPro" id="IPR002878">
    <property type="entry name" value="ChsH2_C"/>
</dbReference>
<dbReference type="InterPro" id="IPR012340">
    <property type="entry name" value="NA-bd_OB-fold"/>
</dbReference>
<dbReference type="EMBL" id="JAGIOE010000001">
    <property type="protein sequence ID" value="MBP2372886.1"/>
    <property type="molecule type" value="Genomic_DNA"/>
</dbReference>
<protein>
    <submittedName>
        <fullName evidence="3">OB-fold protein</fullName>
    </submittedName>
</protein>
<dbReference type="Proteomes" id="UP000766570">
    <property type="component" value="Unassembled WGS sequence"/>
</dbReference>
<reference evidence="3 4" key="1">
    <citation type="submission" date="2021-03" db="EMBL/GenBank/DDBJ databases">
        <title>Sequencing the genomes of 1000 actinobacteria strains.</title>
        <authorList>
            <person name="Klenk H.-P."/>
        </authorList>
    </citation>
    <scope>NUCLEOTIDE SEQUENCE [LARGE SCALE GENOMIC DNA]</scope>
    <source>
        <strain evidence="3 4">DSM 15454</strain>
    </source>
</reference>
<evidence type="ECO:0000259" key="1">
    <source>
        <dbReference type="Pfam" id="PF01796"/>
    </source>
</evidence>
<accession>A0ABS4W9K8</accession>
<dbReference type="InterPro" id="IPR022002">
    <property type="entry name" value="ChsH2_Znr"/>
</dbReference>
<feature type="domain" description="ChsH2 C-terminal OB-fold" evidence="1">
    <location>
        <begin position="62"/>
        <end position="125"/>
    </location>
</feature>
<evidence type="ECO:0000313" key="3">
    <source>
        <dbReference type="EMBL" id="MBP2372886.1"/>
    </source>
</evidence>
<sequence length="146" mass="16289">MTTPTTTTSIAKPGFVSTRLTTPYWRAAEAGKLLLQECLECGHLQHYPRNLCTKCWSQDLQWKEAAGDASIWSFTVVGIPGHPAWGDEIPYILALVELVEGPRLMTNIVGCAPESVHCGQRVQLRPHRGARDNQTLLQFTPFTRDN</sequence>
<proteinExistence type="predicted"/>
<organism evidence="3 4">
    <name type="scientific">Paeniglutamicibacter psychrophenolicus</name>
    <dbReference type="NCBI Taxonomy" id="257454"/>
    <lineage>
        <taxon>Bacteria</taxon>
        <taxon>Bacillati</taxon>
        <taxon>Actinomycetota</taxon>
        <taxon>Actinomycetes</taxon>
        <taxon>Micrococcales</taxon>
        <taxon>Micrococcaceae</taxon>
        <taxon>Paeniglutamicibacter</taxon>
    </lineage>
</organism>
<keyword evidence="4" id="KW-1185">Reference proteome</keyword>
<dbReference type="PANTHER" id="PTHR34075">
    <property type="entry name" value="BLR3430 PROTEIN"/>
    <property type="match status" value="1"/>
</dbReference>
<gene>
    <name evidence="3" type="ORF">JOF46_000798</name>
</gene>
<name>A0ABS4W9K8_9MICC</name>
<dbReference type="Pfam" id="PF01796">
    <property type="entry name" value="OB_ChsH2_C"/>
    <property type="match status" value="1"/>
</dbReference>
<dbReference type="Gene3D" id="6.10.30.10">
    <property type="match status" value="1"/>
</dbReference>
<evidence type="ECO:0000313" key="4">
    <source>
        <dbReference type="Proteomes" id="UP000766570"/>
    </source>
</evidence>
<dbReference type="SUPFAM" id="SSF50249">
    <property type="entry name" value="Nucleic acid-binding proteins"/>
    <property type="match status" value="1"/>
</dbReference>